<dbReference type="InterPro" id="IPR016161">
    <property type="entry name" value="Ald_DH/histidinol_DH"/>
</dbReference>
<feature type="active site" evidence="6">
    <location>
        <position position="256"/>
    </location>
</feature>
<evidence type="ECO:0000256" key="9">
    <source>
        <dbReference type="SAM" id="Phobius"/>
    </source>
</evidence>
<evidence type="ECO:0000256" key="7">
    <source>
        <dbReference type="PROSITE-ProRule" id="PRU10007"/>
    </source>
</evidence>
<dbReference type="InterPro" id="IPR015590">
    <property type="entry name" value="Aldehyde_DH_dom"/>
</dbReference>
<dbReference type="Gene3D" id="3.40.605.10">
    <property type="entry name" value="Aldehyde Dehydrogenase, Chain A, domain 1"/>
    <property type="match status" value="1"/>
</dbReference>
<dbReference type="EMBL" id="AQGS01000958">
    <property type="protein sequence ID" value="EPS36178.1"/>
    <property type="molecule type" value="Genomic_DNA"/>
</dbReference>
<dbReference type="GO" id="GO:0018484">
    <property type="term" value="F:4-hydroxybenzaldehyde dehydrogenase (NAD+) activity"/>
    <property type="evidence" value="ECO:0007669"/>
    <property type="project" value="EnsemblFungi"/>
</dbReference>
<feature type="transmembrane region" description="Helical" evidence="9">
    <location>
        <begin position="506"/>
        <end position="526"/>
    </location>
</feature>
<dbReference type="PROSITE" id="PS00687">
    <property type="entry name" value="ALDEHYDE_DEHYDR_GLU"/>
    <property type="match status" value="1"/>
</dbReference>
<dbReference type="InterPro" id="IPR016160">
    <property type="entry name" value="Ald_DH_CS_CYS"/>
</dbReference>
<dbReference type="AlphaFoldDB" id="S8BAL0"/>
<evidence type="ECO:0000256" key="2">
    <source>
        <dbReference type="ARBA" id="ARBA00022746"/>
    </source>
</evidence>
<dbReference type="SUPFAM" id="SSF53720">
    <property type="entry name" value="ALDH-like"/>
    <property type="match status" value="1"/>
</dbReference>
<evidence type="ECO:0000259" key="10">
    <source>
        <dbReference type="Pfam" id="PF00171"/>
    </source>
</evidence>
<dbReference type="GO" id="GO:0006744">
    <property type="term" value="P:ubiquinone biosynthetic process"/>
    <property type="evidence" value="ECO:0007669"/>
    <property type="project" value="EnsemblFungi"/>
</dbReference>
<reference evidence="12" key="2">
    <citation type="submission" date="2013-04" db="EMBL/GenBank/DDBJ databases">
        <title>Genomic mechanisms accounting for the adaptation to parasitism in nematode-trapping fungi.</title>
        <authorList>
            <person name="Ahren D.G."/>
        </authorList>
    </citation>
    <scope>NUCLEOTIDE SEQUENCE [LARGE SCALE GENOMIC DNA]</scope>
    <source>
        <strain evidence="12">CBS 200.50</strain>
    </source>
</reference>
<sequence length="532" mass="58947">MSRTIVPPQSTPVDEIPAVVTRLRSTFRAHTTYPLEWRKQQLRKLWWGFHDHENDVVAALHQDLRKPEHEALQSDGIWMKNAILDALSHIDKWVQEERLDVDLLGKMAAPSIRKEPLGVVLIIGAYNYPFQLTFAPLLGAIAAGNAVVVKPSEISSASAAVITTIIRECLDPDAFAVVNGAIPETSALLEQKFDKICYTGNGVVGRIVATAAAKHLTPTILELGGLNPCIITKNADAKLAARRICWGKALNGGQVCLAPDYAIVSSSKENEFVSAVADNWRKFYPQGPQASPDLARIVNERHFHRIKKMLDDTDGEIKVGGQTNEKEKYIDLTLVKVKDETDSLMKDEIFGPLLPYVVIDDVDDAIEFVNRVSDTPLAIYPFTNDKKEAEYILDRTRSGGVTVNDTIWHAASHKLPFGGVGESGMGSYRDKFGFDQFSHHRTTSRQPGGWFEKVLDARYPPYLPAKLAQYRLLIEKKPNFSRDGKVRTSWFGWFLSLGGGGAKTVVVKYVATILGMIALSPFLASFKKSCIS</sequence>
<feature type="active site" evidence="6 7">
    <location>
        <position position="222"/>
    </location>
</feature>
<dbReference type="GO" id="GO:0005741">
    <property type="term" value="C:mitochondrial outer membrane"/>
    <property type="evidence" value="ECO:0007669"/>
    <property type="project" value="EnsemblFungi"/>
</dbReference>
<dbReference type="GO" id="GO:0046185">
    <property type="term" value="P:aldehyde catabolic process"/>
    <property type="evidence" value="ECO:0007669"/>
    <property type="project" value="EnsemblFungi"/>
</dbReference>
<evidence type="ECO:0000256" key="6">
    <source>
        <dbReference type="PIRSR" id="PIRSR036492-1"/>
    </source>
</evidence>
<dbReference type="GO" id="GO:0006665">
    <property type="term" value="P:sphingolipid metabolic process"/>
    <property type="evidence" value="ECO:0007669"/>
    <property type="project" value="EnsemblFungi"/>
</dbReference>
<dbReference type="HOGENOM" id="CLU_005391_3_1_1"/>
<keyword evidence="2" id="KW-0125">Carotenoid biosynthesis</keyword>
<comment type="similarity">
    <text evidence="1 5 8">Belongs to the aldehyde dehydrogenase family.</text>
</comment>
<gene>
    <name evidence="11" type="ORF">H072_10264</name>
</gene>
<dbReference type="Gene3D" id="3.40.309.10">
    <property type="entry name" value="Aldehyde Dehydrogenase, Chain A, domain 2"/>
    <property type="match status" value="1"/>
</dbReference>
<keyword evidence="9" id="KW-1133">Transmembrane helix</keyword>
<keyword evidence="3 5" id="KW-0560">Oxidoreductase</keyword>
<dbReference type="InterPro" id="IPR012394">
    <property type="entry name" value="Aldehyde_DH_NAD(P)"/>
</dbReference>
<dbReference type="FunFam" id="3.40.309.10:FF:000025">
    <property type="entry name" value="Aldehyde dehydrogenase"/>
    <property type="match status" value="1"/>
</dbReference>
<reference evidence="11 12" key="1">
    <citation type="journal article" date="2013" name="PLoS Genet.">
        <title>Genomic mechanisms accounting for the adaptation to parasitism in nematode-trapping fungi.</title>
        <authorList>
            <person name="Meerupati T."/>
            <person name="Andersson K.M."/>
            <person name="Friman E."/>
            <person name="Kumar D."/>
            <person name="Tunlid A."/>
            <person name="Ahren D."/>
        </authorList>
    </citation>
    <scope>NUCLEOTIDE SEQUENCE [LARGE SCALE GENOMIC DNA]</scope>
    <source>
        <strain evidence="11 12">CBS 200.50</strain>
    </source>
</reference>
<dbReference type="PROSITE" id="PS00070">
    <property type="entry name" value="ALDEHYDE_DEHYDR_CYS"/>
    <property type="match status" value="1"/>
</dbReference>
<dbReference type="PIRSF" id="PIRSF036492">
    <property type="entry name" value="ALDH"/>
    <property type="match status" value="1"/>
</dbReference>
<dbReference type="STRING" id="1284197.S8BAL0"/>
<evidence type="ECO:0000256" key="4">
    <source>
        <dbReference type="ARBA" id="ARBA00023027"/>
    </source>
</evidence>
<evidence type="ECO:0000256" key="3">
    <source>
        <dbReference type="ARBA" id="ARBA00023002"/>
    </source>
</evidence>
<keyword evidence="9" id="KW-0472">Membrane</keyword>
<dbReference type="InterPro" id="IPR016162">
    <property type="entry name" value="Ald_DH_N"/>
</dbReference>
<dbReference type="InterPro" id="IPR029510">
    <property type="entry name" value="Ald_DH_CS_GLU"/>
</dbReference>
<dbReference type="GO" id="GO:0047770">
    <property type="term" value="F:carboxylate reductase activity"/>
    <property type="evidence" value="ECO:0007669"/>
    <property type="project" value="EnsemblFungi"/>
</dbReference>
<dbReference type="GO" id="GO:0016117">
    <property type="term" value="P:carotenoid biosynthetic process"/>
    <property type="evidence" value="ECO:0007669"/>
    <property type="project" value="UniProtKB-KW"/>
</dbReference>
<dbReference type="PANTHER" id="PTHR43570">
    <property type="entry name" value="ALDEHYDE DEHYDROGENASE"/>
    <property type="match status" value="1"/>
</dbReference>
<dbReference type="Proteomes" id="UP000015100">
    <property type="component" value="Unassembled WGS sequence"/>
</dbReference>
<accession>S8BAL0</accession>
<evidence type="ECO:0000313" key="12">
    <source>
        <dbReference type="Proteomes" id="UP000015100"/>
    </source>
</evidence>
<keyword evidence="12" id="KW-1185">Reference proteome</keyword>
<dbReference type="OrthoDB" id="440325at2759"/>
<dbReference type="Pfam" id="PF00171">
    <property type="entry name" value="Aldedh"/>
    <property type="match status" value="1"/>
</dbReference>
<evidence type="ECO:0000256" key="5">
    <source>
        <dbReference type="PIRNR" id="PIRNR036492"/>
    </source>
</evidence>
<dbReference type="OMA" id="EIDWCKQ"/>
<feature type="domain" description="Aldehyde dehydrogenase" evidence="10">
    <location>
        <begin position="14"/>
        <end position="441"/>
    </location>
</feature>
<name>S8BAL0_DACHA</name>
<evidence type="ECO:0000313" key="11">
    <source>
        <dbReference type="EMBL" id="EPS36178.1"/>
    </source>
</evidence>
<keyword evidence="9" id="KW-0812">Transmembrane</keyword>
<comment type="caution">
    <text evidence="11">The sequence shown here is derived from an EMBL/GenBank/DDBJ whole genome shotgun (WGS) entry which is preliminary data.</text>
</comment>
<dbReference type="eggNOG" id="KOG2456">
    <property type="taxonomic scope" value="Eukaryota"/>
</dbReference>
<organism evidence="11 12">
    <name type="scientific">Dactylellina haptotyla (strain CBS 200.50)</name>
    <name type="common">Nematode-trapping fungus</name>
    <name type="synonym">Monacrosporium haptotylum</name>
    <dbReference type="NCBI Taxonomy" id="1284197"/>
    <lineage>
        <taxon>Eukaryota</taxon>
        <taxon>Fungi</taxon>
        <taxon>Dikarya</taxon>
        <taxon>Ascomycota</taxon>
        <taxon>Pezizomycotina</taxon>
        <taxon>Orbiliomycetes</taxon>
        <taxon>Orbiliales</taxon>
        <taxon>Orbiliaceae</taxon>
        <taxon>Dactylellina</taxon>
    </lineage>
</organism>
<evidence type="ECO:0000256" key="1">
    <source>
        <dbReference type="ARBA" id="ARBA00009986"/>
    </source>
</evidence>
<proteinExistence type="inferred from homology"/>
<dbReference type="FunFam" id="3.40.605.10:FF:000004">
    <property type="entry name" value="Aldehyde dehydrogenase"/>
    <property type="match status" value="1"/>
</dbReference>
<protein>
    <recommendedName>
        <fullName evidence="5">Aldehyde dehydrogenase</fullName>
    </recommendedName>
</protein>
<dbReference type="CDD" id="cd07135">
    <property type="entry name" value="ALDH_F14-YMR110C"/>
    <property type="match status" value="1"/>
</dbReference>
<dbReference type="GO" id="GO:0005811">
    <property type="term" value="C:lipid droplet"/>
    <property type="evidence" value="ECO:0007669"/>
    <property type="project" value="EnsemblFungi"/>
</dbReference>
<dbReference type="InterPro" id="IPR016163">
    <property type="entry name" value="Ald_DH_C"/>
</dbReference>
<evidence type="ECO:0000256" key="8">
    <source>
        <dbReference type="RuleBase" id="RU003345"/>
    </source>
</evidence>
<dbReference type="PANTHER" id="PTHR43570:SF11">
    <property type="entry name" value="ALDEHYDE DEHYDROGENASE"/>
    <property type="match status" value="1"/>
</dbReference>
<keyword evidence="4" id="KW-0520">NAD</keyword>